<dbReference type="Proteomes" id="UP000007517">
    <property type="component" value="Chromosome"/>
</dbReference>
<name>H6RVQ4_BLASD</name>
<reference evidence="1 2" key="1">
    <citation type="journal article" date="2012" name="J. Bacteriol.">
        <title>Genome Sequence of Blastococcus saxobsidens DD2, a Stone-Inhabiting Bacterium.</title>
        <authorList>
            <person name="Chouaia B."/>
            <person name="Crotti E."/>
            <person name="Brusetti L."/>
            <person name="Daffonchio D."/>
            <person name="Essoussi I."/>
            <person name="Nouioui I."/>
            <person name="Sbissi I."/>
            <person name="Ghodhbane-Gtari F."/>
            <person name="Gtari M."/>
            <person name="Vacherie B."/>
            <person name="Barbe V."/>
            <person name="Medigue C."/>
            <person name="Gury J."/>
            <person name="Pujic P."/>
            <person name="Normand P."/>
        </authorList>
    </citation>
    <scope>NUCLEOTIDE SEQUENCE [LARGE SCALE GENOMIC DNA]</scope>
    <source>
        <strain evidence="1 2">DD2</strain>
    </source>
</reference>
<dbReference type="HOGENOM" id="CLU_2987526_0_0_11"/>
<dbReference type="STRING" id="1146883.BLASA_3677"/>
<evidence type="ECO:0000313" key="2">
    <source>
        <dbReference type="Proteomes" id="UP000007517"/>
    </source>
</evidence>
<keyword evidence="2" id="KW-1185">Reference proteome</keyword>
<dbReference type="KEGG" id="bsd:BLASA_3677"/>
<reference evidence="2" key="2">
    <citation type="submission" date="2012-02" db="EMBL/GenBank/DDBJ databases">
        <title>Complete genome sequence of Blastococcus saxobsidens strain DD2.</title>
        <authorList>
            <person name="Genoscope."/>
        </authorList>
    </citation>
    <scope>NUCLEOTIDE SEQUENCE [LARGE SCALE GENOMIC DNA]</scope>
    <source>
        <strain evidence="2">DD2</strain>
    </source>
</reference>
<evidence type="ECO:0000313" key="1">
    <source>
        <dbReference type="EMBL" id="CCG04534.1"/>
    </source>
</evidence>
<dbReference type="AlphaFoldDB" id="H6RVQ4"/>
<organism evidence="1 2">
    <name type="scientific">Blastococcus saxobsidens (strain DD2)</name>
    <dbReference type="NCBI Taxonomy" id="1146883"/>
    <lineage>
        <taxon>Bacteria</taxon>
        <taxon>Bacillati</taxon>
        <taxon>Actinomycetota</taxon>
        <taxon>Actinomycetes</taxon>
        <taxon>Geodermatophilales</taxon>
        <taxon>Geodermatophilaceae</taxon>
        <taxon>Blastococcus</taxon>
    </lineage>
</organism>
<protein>
    <submittedName>
        <fullName evidence="1">Uncharacterized protein</fullName>
    </submittedName>
</protein>
<gene>
    <name evidence="1" type="ordered locus">BLASA_3677</name>
</gene>
<accession>H6RVQ4</accession>
<dbReference type="EMBL" id="FO117623">
    <property type="protein sequence ID" value="CCG04534.1"/>
    <property type="molecule type" value="Genomic_DNA"/>
</dbReference>
<proteinExistence type="predicted"/>
<sequence length="57" mass="6064">MNHGKGGYAYGIARQTVCIASYAWGASGKAVQLAAAVRCQGRRCCGVSMREQATELR</sequence>